<evidence type="ECO:0000256" key="1">
    <source>
        <dbReference type="SAM" id="MobiDB-lite"/>
    </source>
</evidence>
<feature type="compositionally biased region" description="Basic and acidic residues" evidence="1">
    <location>
        <begin position="10"/>
        <end position="24"/>
    </location>
</feature>
<accession>A0A9W7D6M8</accession>
<evidence type="ECO:0000313" key="3">
    <source>
        <dbReference type="Proteomes" id="UP001165121"/>
    </source>
</evidence>
<reference evidence="2" key="1">
    <citation type="submission" date="2023-04" db="EMBL/GenBank/DDBJ databases">
        <title>Phytophthora fragariaefolia NBRC 109709.</title>
        <authorList>
            <person name="Ichikawa N."/>
            <person name="Sato H."/>
            <person name="Tonouchi N."/>
        </authorList>
    </citation>
    <scope>NUCLEOTIDE SEQUENCE</scope>
    <source>
        <strain evidence="2">NBRC 109709</strain>
    </source>
</reference>
<keyword evidence="3" id="KW-1185">Reference proteome</keyword>
<dbReference type="AlphaFoldDB" id="A0A9W7D6M8"/>
<proteinExistence type="predicted"/>
<protein>
    <submittedName>
        <fullName evidence="2">Unnamed protein product</fullName>
    </submittedName>
</protein>
<comment type="caution">
    <text evidence="2">The sequence shown here is derived from an EMBL/GenBank/DDBJ whole genome shotgun (WGS) entry which is preliminary data.</text>
</comment>
<feature type="compositionally biased region" description="Polar residues" evidence="1">
    <location>
        <begin position="44"/>
        <end position="53"/>
    </location>
</feature>
<feature type="region of interest" description="Disordered" evidence="1">
    <location>
        <begin position="1"/>
        <end position="111"/>
    </location>
</feature>
<dbReference type="Proteomes" id="UP001165121">
    <property type="component" value="Unassembled WGS sequence"/>
</dbReference>
<name>A0A9W7D6M8_9STRA</name>
<dbReference type="EMBL" id="BSXT01005543">
    <property type="protein sequence ID" value="GMF60841.1"/>
    <property type="molecule type" value="Genomic_DNA"/>
</dbReference>
<gene>
    <name evidence="2" type="ORF">Pfra01_002644800</name>
</gene>
<organism evidence="2 3">
    <name type="scientific">Phytophthora fragariaefolia</name>
    <dbReference type="NCBI Taxonomy" id="1490495"/>
    <lineage>
        <taxon>Eukaryota</taxon>
        <taxon>Sar</taxon>
        <taxon>Stramenopiles</taxon>
        <taxon>Oomycota</taxon>
        <taxon>Peronosporomycetes</taxon>
        <taxon>Peronosporales</taxon>
        <taxon>Peronosporaceae</taxon>
        <taxon>Phytophthora</taxon>
    </lineage>
</organism>
<evidence type="ECO:0000313" key="2">
    <source>
        <dbReference type="EMBL" id="GMF60841.1"/>
    </source>
</evidence>
<sequence length="161" mass="17197">MKLPPPDIGDCCRAKGGVKDDSRTHAVLSTAAEAKSSKEGIDRATQTKANSGDTEGAEEEDNSKECSQLIEPNDAQPHQESDQESVFDVSDPGVELLGATSPPGGCGELPANRSRYNLRKIPNNITVIAVKQQTRDDTKPITILYPLLKEAVASIKDDIPA</sequence>